<evidence type="ECO:0000313" key="1">
    <source>
        <dbReference type="EMBL" id="MBX5021199.1"/>
    </source>
</evidence>
<organism evidence="1 2">
    <name type="scientific">Rhizobium lentis</name>
    <dbReference type="NCBI Taxonomy" id="1138194"/>
    <lineage>
        <taxon>Bacteria</taxon>
        <taxon>Pseudomonadati</taxon>
        <taxon>Pseudomonadota</taxon>
        <taxon>Alphaproteobacteria</taxon>
        <taxon>Hyphomicrobiales</taxon>
        <taxon>Rhizobiaceae</taxon>
        <taxon>Rhizobium/Agrobacterium group</taxon>
        <taxon>Rhizobium</taxon>
    </lineage>
</organism>
<gene>
    <name evidence="1" type="ORF">HJB63_01145</name>
</gene>
<sequence length="65" mass="7478">MTDPAEMIAWLDRRIASAMTWLDDHGRGSKRPRPETEIEAKEYDIARFEEIKAAYLKALAKRDAA</sequence>
<reference evidence="1" key="1">
    <citation type="submission" date="2020-04" db="EMBL/GenBank/DDBJ databases">
        <title>Global-level population genomics: horizontal gene transfer, symbiosis and evolution in Rhizobia.</title>
        <authorList>
            <person name="Gai Y."/>
        </authorList>
    </citation>
    <scope>NUCLEOTIDE SEQUENCE</scope>
    <source>
        <strain evidence="1">BLR57</strain>
    </source>
</reference>
<dbReference type="RefSeq" id="WP_221133344.1">
    <property type="nucleotide sequence ID" value="NZ_JABDYC010000001.1"/>
</dbReference>
<dbReference type="Proteomes" id="UP000749740">
    <property type="component" value="Unassembled WGS sequence"/>
</dbReference>
<protein>
    <submittedName>
        <fullName evidence="1">Uncharacterized protein</fullName>
    </submittedName>
</protein>
<dbReference type="EMBL" id="JABDYC010000001">
    <property type="protein sequence ID" value="MBX5021199.1"/>
    <property type="molecule type" value="Genomic_DNA"/>
</dbReference>
<evidence type="ECO:0000313" key="2">
    <source>
        <dbReference type="Proteomes" id="UP000749740"/>
    </source>
</evidence>
<accession>A0A9Q3QUX7</accession>
<comment type="caution">
    <text evidence="1">The sequence shown here is derived from an EMBL/GenBank/DDBJ whole genome shotgun (WGS) entry which is preliminary data.</text>
</comment>
<name>A0A9Q3QUX7_9HYPH</name>
<proteinExistence type="predicted"/>
<dbReference type="AlphaFoldDB" id="A0A9Q3QUX7"/>